<keyword evidence="3" id="KW-0472">Membrane</keyword>
<feature type="domain" description="DUF4349" evidence="4">
    <location>
        <begin position="79"/>
        <end position="292"/>
    </location>
</feature>
<sequence precursor="true">MRQGAHRGRMVAVAAAVVVIGLSAGCGSSKSSSSAASSVGSVAAGGNGGSGGGLSGAAPKAGAAPASGNSLAKTPVAGRSLVYTASMTVRTKDVAGATANAETLAASNGGFVGDEKSLSGTVADVKGLTQSTVTLRVPSTAFDKVIGQLDSGGVVQDETRSASDVTSQVVDTSTRITAQQASINRITDLMKNAANLSDVVTLESELSRREADLESMQAQLATLNDQVSMSTITVTFLVPEAPAPHPVVKHQNALQRGLHDGWQAFTGTVKVLLVIVGALLPFAVLVAVLWWPATRVMRFVERVRARQRQKARTGSSVFAPATVPANVPAGVAAGGGDQPGSTTGAASDDSE</sequence>
<name>C7Q9W9_CATAD</name>
<dbReference type="Pfam" id="PF14257">
    <property type="entry name" value="DUF4349"/>
    <property type="match status" value="1"/>
</dbReference>
<dbReference type="eggNOG" id="COG3206">
    <property type="taxonomic scope" value="Bacteria"/>
</dbReference>
<dbReference type="InParanoid" id="C7Q9W9"/>
<dbReference type="InterPro" id="IPR025645">
    <property type="entry name" value="DUF4349"/>
</dbReference>
<accession>C7Q9W9</accession>
<dbReference type="OrthoDB" id="186919at2"/>
<dbReference type="KEGG" id="cai:Caci_7463"/>
<dbReference type="AlphaFoldDB" id="C7Q9W9"/>
<evidence type="ECO:0000256" key="2">
    <source>
        <dbReference type="SAM" id="MobiDB-lite"/>
    </source>
</evidence>
<feature type="compositionally biased region" description="Low complexity" evidence="2">
    <location>
        <begin position="56"/>
        <end position="70"/>
    </location>
</feature>
<feature type="region of interest" description="Disordered" evidence="2">
    <location>
        <begin position="328"/>
        <end position="351"/>
    </location>
</feature>
<feature type="region of interest" description="Disordered" evidence="2">
    <location>
        <begin position="48"/>
        <end position="70"/>
    </location>
</feature>
<keyword evidence="1" id="KW-0175">Coiled coil</keyword>
<evidence type="ECO:0000313" key="6">
    <source>
        <dbReference type="Proteomes" id="UP000000851"/>
    </source>
</evidence>
<keyword evidence="6" id="KW-1185">Reference proteome</keyword>
<feature type="transmembrane region" description="Helical" evidence="3">
    <location>
        <begin position="271"/>
        <end position="292"/>
    </location>
</feature>
<dbReference type="EMBL" id="CP001700">
    <property type="protein sequence ID" value="ACU76288.1"/>
    <property type="molecule type" value="Genomic_DNA"/>
</dbReference>
<protein>
    <submittedName>
        <fullName evidence="5">Lipoprotein</fullName>
    </submittedName>
</protein>
<dbReference type="HOGENOM" id="CLU_046535_0_1_11"/>
<dbReference type="RefSeq" id="WP_015796013.1">
    <property type="nucleotide sequence ID" value="NC_013131.1"/>
</dbReference>
<keyword evidence="3" id="KW-0812">Transmembrane</keyword>
<organism evidence="5 6">
    <name type="scientific">Catenulispora acidiphila (strain DSM 44928 / JCM 14897 / NBRC 102108 / NRRL B-24433 / ID139908)</name>
    <dbReference type="NCBI Taxonomy" id="479433"/>
    <lineage>
        <taxon>Bacteria</taxon>
        <taxon>Bacillati</taxon>
        <taxon>Actinomycetota</taxon>
        <taxon>Actinomycetes</taxon>
        <taxon>Catenulisporales</taxon>
        <taxon>Catenulisporaceae</taxon>
        <taxon>Catenulispora</taxon>
    </lineage>
</organism>
<dbReference type="STRING" id="479433.Caci_7463"/>
<reference evidence="5 6" key="1">
    <citation type="journal article" date="2009" name="Stand. Genomic Sci.">
        <title>Complete genome sequence of Catenulispora acidiphila type strain (ID 139908).</title>
        <authorList>
            <person name="Copeland A."/>
            <person name="Lapidus A."/>
            <person name="Glavina Del Rio T."/>
            <person name="Nolan M."/>
            <person name="Lucas S."/>
            <person name="Chen F."/>
            <person name="Tice H."/>
            <person name="Cheng J.F."/>
            <person name="Bruce D."/>
            <person name="Goodwin L."/>
            <person name="Pitluck S."/>
            <person name="Mikhailova N."/>
            <person name="Pati A."/>
            <person name="Ivanova N."/>
            <person name="Mavromatis K."/>
            <person name="Chen A."/>
            <person name="Palaniappan K."/>
            <person name="Chain P."/>
            <person name="Land M."/>
            <person name="Hauser L."/>
            <person name="Chang Y.J."/>
            <person name="Jeffries C.D."/>
            <person name="Chertkov O."/>
            <person name="Brettin T."/>
            <person name="Detter J.C."/>
            <person name="Han C."/>
            <person name="Ali Z."/>
            <person name="Tindall B.J."/>
            <person name="Goker M."/>
            <person name="Bristow J."/>
            <person name="Eisen J.A."/>
            <person name="Markowitz V."/>
            <person name="Hugenholtz P."/>
            <person name="Kyrpides N.C."/>
            <person name="Klenk H.P."/>
        </authorList>
    </citation>
    <scope>NUCLEOTIDE SEQUENCE [LARGE SCALE GENOMIC DNA]</scope>
    <source>
        <strain evidence="6">DSM 44928 / JCM 14897 / NBRC 102108 / NRRL B-24433 / ID139908</strain>
    </source>
</reference>
<evidence type="ECO:0000313" key="5">
    <source>
        <dbReference type="EMBL" id="ACU76288.1"/>
    </source>
</evidence>
<dbReference type="PROSITE" id="PS51257">
    <property type="entry name" value="PROKAR_LIPOPROTEIN"/>
    <property type="match status" value="1"/>
</dbReference>
<gene>
    <name evidence="5" type="ordered locus">Caci_7463</name>
</gene>
<evidence type="ECO:0000259" key="4">
    <source>
        <dbReference type="Pfam" id="PF14257"/>
    </source>
</evidence>
<keyword evidence="3" id="KW-1133">Transmembrane helix</keyword>
<dbReference type="Proteomes" id="UP000000851">
    <property type="component" value="Chromosome"/>
</dbReference>
<evidence type="ECO:0000256" key="1">
    <source>
        <dbReference type="SAM" id="Coils"/>
    </source>
</evidence>
<evidence type="ECO:0000256" key="3">
    <source>
        <dbReference type="SAM" id="Phobius"/>
    </source>
</evidence>
<proteinExistence type="predicted"/>
<feature type="coiled-coil region" evidence="1">
    <location>
        <begin position="199"/>
        <end position="226"/>
    </location>
</feature>
<keyword evidence="5" id="KW-0449">Lipoprotein</keyword>